<keyword evidence="9" id="KW-1185">Reference proteome</keyword>
<proteinExistence type="inferred from homology"/>
<feature type="domain" description="Thiamine pyrophosphate enzyme N-terminal TPP-binding" evidence="7">
    <location>
        <begin position="8"/>
        <end position="118"/>
    </location>
</feature>
<keyword evidence="3 4" id="KW-0786">Thiamine pyrophosphate</keyword>
<name>A0ABQ1MMX6_9BURK</name>
<feature type="domain" description="Thiamine pyrophosphate enzyme central" evidence="5">
    <location>
        <begin position="212"/>
        <end position="318"/>
    </location>
</feature>
<dbReference type="PANTHER" id="PTHR18968:SF13">
    <property type="entry name" value="ACETOLACTATE SYNTHASE CATALYTIC SUBUNIT, MITOCHONDRIAL"/>
    <property type="match status" value="1"/>
</dbReference>
<comment type="cofactor">
    <cofactor evidence="1">
        <name>thiamine diphosphate</name>
        <dbReference type="ChEBI" id="CHEBI:58937"/>
    </cofactor>
</comment>
<organism evidence="8 9">
    <name type="scientific">Paraburkholderia caffeinilytica</name>
    <dbReference type="NCBI Taxonomy" id="1761016"/>
    <lineage>
        <taxon>Bacteria</taxon>
        <taxon>Pseudomonadati</taxon>
        <taxon>Pseudomonadota</taxon>
        <taxon>Betaproteobacteria</taxon>
        <taxon>Burkholderiales</taxon>
        <taxon>Burkholderiaceae</taxon>
        <taxon>Paraburkholderia</taxon>
    </lineage>
</organism>
<evidence type="ECO:0000259" key="7">
    <source>
        <dbReference type="Pfam" id="PF02776"/>
    </source>
</evidence>
<sequence length="582" mass="63023">MESHASLNVSTTVVKSLEVAKIDHVFLVPGKMIYPLLDAIDKSPSIRGIVCAHETSSAFMADGYARASRKFGVCVGISGPGTMNFVPGMAAAHADRIPMLYIAGGVSSRAEGKGAFQDATMSGIFESGVVRSLVENVVELKNKDNLQAEMRRATDGLNWMRRAQSFVSIPVDVQRQDALPGQEVSRQLYDHGEFNASEVPANHAALDALCNQYLLKSKRVAFLIGSRGNDPETAKVLLDVAEKFCIPVATTLSGKGAFPEDHALSLGVYGFSGHSRAVRVINSDELDVLVVFGSDLNQRDSMNWTEKLTAYKELIIFDDSFDAPAMGHVARGRVFSGIGATFRWLSQMDTSRSVDFHTVLERRKTWVAEVGQTPLYDYKFEQPAVRGSDGDQPLYTGDVVKQLCQLLPKDANVVVDSGAHRIFMAHYWLSSGIGNYFSSSSLAPMGWAVAAGIGVKLAAPERPCVVVTGDGCMLMHGVEIQTAARYGVKMLYVVLNNAAHGAVHIDAISNGSIPEQFSKLPSHDWAAFAASLGVEARRVKRLDDLADALSEASRFNGPFLIEVLTGVFPAPNRYYAECAAHP</sequence>
<evidence type="ECO:0000313" key="9">
    <source>
        <dbReference type="Proteomes" id="UP000602004"/>
    </source>
</evidence>
<dbReference type="Gene3D" id="3.40.50.970">
    <property type="match status" value="2"/>
</dbReference>
<evidence type="ECO:0000256" key="4">
    <source>
        <dbReference type="RuleBase" id="RU362132"/>
    </source>
</evidence>
<dbReference type="Pfam" id="PF02776">
    <property type="entry name" value="TPP_enzyme_N"/>
    <property type="match status" value="1"/>
</dbReference>
<dbReference type="InterPro" id="IPR029061">
    <property type="entry name" value="THDP-binding"/>
</dbReference>
<dbReference type="Pfam" id="PF00205">
    <property type="entry name" value="TPP_enzyme_M"/>
    <property type="match status" value="1"/>
</dbReference>
<evidence type="ECO:0000256" key="1">
    <source>
        <dbReference type="ARBA" id="ARBA00001964"/>
    </source>
</evidence>
<dbReference type="PROSITE" id="PS00187">
    <property type="entry name" value="TPP_ENZYMES"/>
    <property type="match status" value="1"/>
</dbReference>
<reference evidence="9" key="1">
    <citation type="journal article" date="2019" name="Int. J. Syst. Evol. Microbiol.">
        <title>The Global Catalogue of Microorganisms (GCM) 10K type strain sequencing project: providing services to taxonomists for standard genome sequencing and annotation.</title>
        <authorList>
            <consortium name="The Broad Institute Genomics Platform"/>
            <consortium name="The Broad Institute Genome Sequencing Center for Infectious Disease"/>
            <person name="Wu L."/>
            <person name="Ma J."/>
        </authorList>
    </citation>
    <scope>NUCLEOTIDE SEQUENCE [LARGE SCALE GENOMIC DNA]</scope>
    <source>
        <strain evidence="9">CGMCC 1.15103</strain>
    </source>
</reference>
<evidence type="ECO:0000259" key="5">
    <source>
        <dbReference type="Pfam" id="PF00205"/>
    </source>
</evidence>
<comment type="caution">
    <text evidence="8">The sequence shown here is derived from an EMBL/GenBank/DDBJ whole genome shotgun (WGS) entry which is preliminary data.</text>
</comment>
<comment type="similarity">
    <text evidence="2 4">Belongs to the TPP enzyme family.</text>
</comment>
<protein>
    <submittedName>
        <fullName evidence="8">Acetolactate synthase</fullName>
    </submittedName>
</protein>
<dbReference type="EMBL" id="BMHL01000005">
    <property type="protein sequence ID" value="GGC43551.1"/>
    <property type="molecule type" value="Genomic_DNA"/>
</dbReference>
<dbReference type="Proteomes" id="UP000602004">
    <property type="component" value="Unassembled WGS sequence"/>
</dbReference>
<dbReference type="InterPro" id="IPR012001">
    <property type="entry name" value="Thiamin_PyroP_enz_TPP-bd_dom"/>
</dbReference>
<accession>A0ABQ1MMX6</accession>
<dbReference type="SUPFAM" id="SSF52467">
    <property type="entry name" value="DHS-like NAD/FAD-binding domain"/>
    <property type="match status" value="1"/>
</dbReference>
<dbReference type="InterPro" id="IPR045229">
    <property type="entry name" value="TPP_enz"/>
</dbReference>
<evidence type="ECO:0000256" key="2">
    <source>
        <dbReference type="ARBA" id="ARBA00007812"/>
    </source>
</evidence>
<dbReference type="InterPro" id="IPR000399">
    <property type="entry name" value="TPP-bd_CS"/>
</dbReference>
<dbReference type="InterPro" id="IPR029035">
    <property type="entry name" value="DHS-like_NAD/FAD-binding_dom"/>
</dbReference>
<dbReference type="InterPro" id="IPR011766">
    <property type="entry name" value="TPP_enzyme_TPP-bd"/>
</dbReference>
<dbReference type="SUPFAM" id="SSF52518">
    <property type="entry name" value="Thiamin diphosphate-binding fold (THDP-binding)"/>
    <property type="match status" value="2"/>
</dbReference>
<feature type="domain" description="Thiamine pyrophosphate enzyme TPP-binding" evidence="6">
    <location>
        <begin position="416"/>
        <end position="563"/>
    </location>
</feature>
<dbReference type="InterPro" id="IPR012000">
    <property type="entry name" value="Thiamin_PyroP_enz_cen_dom"/>
</dbReference>
<evidence type="ECO:0000259" key="6">
    <source>
        <dbReference type="Pfam" id="PF02775"/>
    </source>
</evidence>
<dbReference type="CDD" id="cd07035">
    <property type="entry name" value="TPP_PYR_POX_like"/>
    <property type="match status" value="1"/>
</dbReference>
<gene>
    <name evidence="8" type="primary">ilvG</name>
    <name evidence="8" type="ORF">GCM10011400_33200</name>
</gene>
<evidence type="ECO:0000313" key="8">
    <source>
        <dbReference type="EMBL" id="GGC43551.1"/>
    </source>
</evidence>
<dbReference type="CDD" id="cd00568">
    <property type="entry name" value="TPP_enzymes"/>
    <property type="match status" value="1"/>
</dbReference>
<dbReference type="PANTHER" id="PTHR18968">
    <property type="entry name" value="THIAMINE PYROPHOSPHATE ENZYMES"/>
    <property type="match status" value="1"/>
</dbReference>
<dbReference type="Pfam" id="PF02775">
    <property type="entry name" value="TPP_enzyme_C"/>
    <property type="match status" value="1"/>
</dbReference>
<dbReference type="Gene3D" id="3.40.50.1220">
    <property type="entry name" value="TPP-binding domain"/>
    <property type="match status" value="1"/>
</dbReference>
<evidence type="ECO:0000256" key="3">
    <source>
        <dbReference type="ARBA" id="ARBA00023052"/>
    </source>
</evidence>
<dbReference type="RefSeq" id="WP_115778738.1">
    <property type="nucleotide sequence ID" value="NZ_BMHL01000005.1"/>
</dbReference>